<evidence type="ECO:0000313" key="3">
    <source>
        <dbReference type="Ensembl" id="ENSACIP00000009866.1"/>
    </source>
</evidence>
<feature type="domain" description="SERTA" evidence="2">
    <location>
        <begin position="24"/>
        <end position="71"/>
    </location>
</feature>
<proteinExistence type="predicted"/>
<dbReference type="InterPro" id="IPR009263">
    <property type="entry name" value="SERTA_dom"/>
</dbReference>
<dbReference type="Ensembl" id="ENSACIT00000010155.1">
    <property type="protein sequence ID" value="ENSACIP00000009866.1"/>
    <property type="gene ID" value="ENSACIG00000007732.1"/>
</dbReference>
<dbReference type="PANTHER" id="PTHR16277">
    <property type="entry name" value="CELL DIVISION CYCLE ASSOCIATED PROTEIN 4/SERTA DOMAIN-CONTAINING PROTEIN 2"/>
    <property type="match status" value="1"/>
</dbReference>
<dbReference type="InterPro" id="IPR052262">
    <property type="entry name" value="E2F-SERTA_domain_protein"/>
</dbReference>
<dbReference type="PROSITE" id="PS51053">
    <property type="entry name" value="SERTA"/>
    <property type="match status" value="1"/>
</dbReference>
<name>A0A3Q0RGW9_AMPCI</name>
<keyword evidence="4" id="KW-1185">Reference proteome</keyword>
<dbReference type="OMA" id="DWGSAES"/>
<dbReference type="Proteomes" id="UP000261340">
    <property type="component" value="Unplaced"/>
</dbReference>
<feature type="region of interest" description="Disordered" evidence="1">
    <location>
        <begin position="1"/>
        <end position="24"/>
    </location>
</feature>
<dbReference type="PANTHER" id="PTHR16277:SF13">
    <property type="entry name" value="SERTA DOMAIN-CONTAINING PROTEIN 3"/>
    <property type="match status" value="1"/>
</dbReference>
<evidence type="ECO:0000259" key="2">
    <source>
        <dbReference type="PROSITE" id="PS51053"/>
    </source>
</evidence>
<evidence type="ECO:0000256" key="1">
    <source>
        <dbReference type="SAM" id="MobiDB-lite"/>
    </source>
</evidence>
<dbReference type="GeneTree" id="ENSGT00940000168703"/>
<sequence>MTQRGEKRKLWTEEEASDSRGPTWESQRQFVFAVSLNKYRCGQQLREPSLRRSVLIANTLRQISLQVSAEVSQPPGTSSPALSATLASCPAVSLNYSSDSSEKTNDEDWGSMSTDTDSSLSVVISSILAALDSTIDGNPQAASRTPLRPLENMSRPYEGGVTLDLFQDIDTSLVDMDMGGIGPSLMRLPSPSSSVPVSSSSSSCQNDVRERFYCEHLMKILVETF</sequence>
<reference evidence="3" key="2">
    <citation type="submission" date="2025-09" db="UniProtKB">
        <authorList>
            <consortium name="Ensembl"/>
        </authorList>
    </citation>
    <scope>IDENTIFICATION</scope>
</reference>
<organism evidence="3 4">
    <name type="scientific">Amphilophus citrinellus</name>
    <name type="common">Midas cichlid</name>
    <name type="synonym">Cichlasoma citrinellum</name>
    <dbReference type="NCBI Taxonomy" id="61819"/>
    <lineage>
        <taxon>Eukaryota</taxon>
        <taxon>Metazoa</taxon>
        <taxon>Chordata</taxon>
        <taxon>Craniata</taxon>
        <taxon>Vertebrata</taxon>
        <taxon>Euteleostomi</taxon>
        <taxon>Actinopterygii</taxon>
        <taxon>Neopterygii</taxon>
        <taxon>Teleostei</taxon>
        <taxon>Neoteleostei</taxon>
        <taxon>Acanthomorphata</taxon>
        <taxon>Ovalentaria</taxon>
        <taxon>Cichlomorphae</taxon>
        <taxon>Cichliformes</taxon>
        <taxon>Cichlidae</taxon>
        <taxon>New World cichlids</taxon>
        <taxon>Cichlasomatinae</taxon>
        <taxon>Heroini</taxon>
        <taxon>Amphilophus</taxon>
    </lineage>
</organism>
<accession>A0A3Q0RGW9</accession>
<dbReference type="STRING" id="61819.ENSACIP00000009866"/>
<protein>
    <recommendedName>
        <fullName evidence="2">SERTA domain-containing protein</fullName>
    </recommendedName>
</protein>
<dbReference type="Pfam" id="PF06031">
    <property type="entry name" value="SERTA"/>
    <property type="match status" value="1"/>
</dbReference>
<feature type="region of interest" description="Disordered" evidence="1">
    <location>
        <begin position="95"/>
        <end position="115"/>
    </location>
</feature>
<feature type="compositionally biased region" description="Basic and acidic residues" evidence="1">
    <location>
        <begin position="1"/>
        <end position="12"/>
    </location>
</feature>
<dbReference type="AlphaFoldDB" id="A0A3Q0RGW9"/>
<reference evidence="3" key="1">
    <citation type="submission" date="2025-08" db="UniProtKB">
        <authorList>
            <consortium name="Ensembl"/>
        </authorList>
    </citation>
    <scope>IDENTIFICATION</scope>
</reference>
<dbReference type="GO" id="GO:0005634">
    <property type="term" value="C:nucleus"/>
    <property type="evidence" value="ECO:0007669"/>
    <property type="project" value="TreeGrafter"/>
</dbReference>
<evidence type="ECO:0000313" key="4">
    <source>
        <dbReference type="Proteomes" id="UP000261340"/>
    </source>
</evidence>